<evidence type="ECO:0000256" key="6">
    <source>
        <dbReference type="ARBA" id="ARBA00023136"/>
    </source>
</evidence>
<dbReference type="PANTHER" id="PTHR43744:SF12">
    <property type="entry name" value="ABC TRANSPORTER PERMEASE PROTEIN MG189-RELATED"/>
    <property type="match status" value="1"/>
</dbReference>
<feature type="transmembrane region" description="Helical" evidence="7">
    <location>
        <begin position="106"/>
        <end position="130"/>
    </location>
</feature>
<dbReference type="EMBL" id="CP002360">
    <property type="protein sequence ID" value="AEE97192.1"/>
    <property type="molecule type" value="Genomic_DNA"/>
</dbReference>
<reference evidence="9 10" key="2">
    <citation type="journal article" date="2011" name="Stand. Genomic Sci.">
        <title>Complete genome sequence of Mahella australiensis type strain (50-1 BON).</title>
        <authorList>
            <person name="Sikorski J."/>
            <person name="Teshima H."/>
            <person name="Nolan M."/>
            <person name="Lucas S."/>
            <person name="Hammon N."/>
            <person name="Deshpande S."/>
            <person name="Cheng J.F."/>
            <person name="Pitluck S."/>
            <person name="Liolios K."/>
            <person name="Pagani I."/>
            <person name="Ivanova N."/>
            <person name="Huntemann M."/>
            <person name="Mavromatis K."/>
            <person name="Ovchinikova G."/>
            <person name="Pati A."/>
            <person name="Tapia R."/>
            <person name="Han C."/>
            <person name="Goodwin L."/>
            <person name="Chen A."/>
            <person name="Palaniappan K."/>
            <person name="Land M."/>
            <person name="Hauser L."/>
            <person name="Ngatchou-Djao O.D."/>
            <person name="Rohde M."/>
            <person name="Pukall R."/>
            <person name="Spring S."/>
            <person name="Abt B."/>
            <person name="Goker M."/>
            <person name="Detter J.C."/>
            <person name="Woyke T."/>
            <person name="Bristow J."/>
            <person name="Markowitz V."/>
            <person name="Hugenholtz P."/>
            <person name="Eisen J.A."/>
            <person name="Kyrpides N.C."/>
            <person name="Klenk H.P."/>
            <person name="Lapidus A."/>
        </authorList>
    </citation>
    <scope>NUCLEOTIDE SEQUENCE [LARGE SCALE GENOMIC DNA]</scope>
    <source>
        <strain evidence="10">DSM 15567 / CIP 107919 / 50-1 BON</strain>
    </source>
</reference>
<feature type="transmembrane region" description="Helical" evidence="7">
    <location>
        <begin position="70"/>
        <end position="94"/>
    </location>
</feature>
<dbReference type="InterPro" id="IPR000515">
    <property type="entry name" value="MetI-like"/>
</dbReference>
<dbReference type="CDD" id="cd06261">
    <property type="entry name" value="TM_PBP2"/>
    <property type="match status" value="1"/>
</dbReference>
<gene>
    <name evidence="9" type="ordered locus">Mahau_2016</name>
</gene>
<dbReference type="Pfam" id="PF00528">
    <property type="entry name" value="BPD_transp_1"/>
    <property type="match status" value="1"/>
</dbReference>
<proteinExistence type="inferred from homology"/>
<keyword evidence="3" id="KW-1003">Cell membrane</keyword>
<dbReference type="PROSITE" id="PS50928">
    <property type="entry name" value="ABC_TM1"/>
    <property type="match status" value="1"/>
</dbReference>
<dbReference type="GO" id="GO:0005886">
    <property type="term" value="C:plasma membrane"/>
    <property type="evidence" value="ECO:0007669"/>
    <property type="project" value="UniProtKB-SubCell"/>
</dbReference>
<feature type="domain" description="ABC transmembrane type-1" evidence="8">
    <location>
        <begin position="71"/>
        <end position="274"/>
    </location>
</feature>
<keyword evidence="10" id="KW-1185">Reference proteome</keyword>
<organism evidence="9 10">
    <name type="scientific">Mahella australiensis (strain DSM 15567 / CIP 107919 / 50-1 BON)</name>
    <dbReference type="NCBI Taxonomy" id="697281"/>
    <lineage>
        <taxon>Bacteria</taxon>
        <taxon>Bacillati</taxon>
        <taxon>Bacillota</taxon>
        <taxon>Clostridia</taxon>
        <taxon>Thermoanaerobacterales</taxon>
        <taxon>Thermoanaerobacterales Family IV. Incertae Sedis</taxon>
        <taxon>Mahella</taxon>
    </lineage>
</organism>
<protein>
    <submittedName>
        <fullName evidence="9">Carbohydrate ABC transporter membrane protein 2, CUT1 family</fullName>
    </submittedName>
</protein>
<comment type="subcellular location">
    <subcellularLocation>
        <location evidence="1 7">Cell membrane</location>
        <topology evidence="1 7">Multi-pass membrane protein</topology>
    </subcellularLocation>
</comment>
<evidence type="ECO:0000256" key="4">
    <source>
        <dbReference type="ARBA" id="ARBA00022692"/>
    </source>
</evidence>
<feature type="transmembrane region" description="Helical" evidence="7">
    <location>
        <begin position="12"/>
        <end position="35"/>
    </location>
</feature>
<evidence type="ECO:0000256" key="2">
    <source>
        <dbReference type="ARBA" id="ARBA00022448"/>
    </source>
</evidence>
<dbReference type="SUPFAM" id="SSF161098">
    <property type="entry name" value="MetI-like"/>
    <property type="match status" value="1"/>
</dbReference>
<evidence type="ECO:0000259" key="8">
    <source>
        <dbReference type="PROSITE" id="PS50928"/>
    </source>
</evidence>
<dbReference type="eggNOG" id="COG0395">
    <property type="taxonomic scope" value="Bacteria"/>
</dbReference>
<dbReference type="HOGENOM" id="CLU_016047_1_1_9"/>
<evidence type="ECO:0000313" key="10">
    <source>
        <dbReference type="Proteomes" id="UP000008457"/>
    </source>
</evidence>
<dbReference type="Proteomes" id="UP000008457">
    <property type="component" value="Chromosome"/>
</dbReference>
<dbReference type="STRING" id="697281.Mahau_2016"/>
<feature type="transmembrane region" description="Helical" evidence="7">
    <location>
        <begin position="253"/>
        <end position="274"/>
    </location>
</feature>
<dbReference type="InterPro" id="IPR035906">
    <property type="entry name" value="MetI-like_sf"/>
</dbReference>
<keyword evidence="4 7" id="KW-0812">Transmembrane</keyword>
<name>F4A253_MAHA5</name>
<evidence type="ECO:0000313" key="9">
    <source>
        <dbReference type="EMBL" id="AEE97192.1"/>
    </source>
</evidence>
<dbReference type="KEGG" id="mas:Mahau_2016"/>
<reference evidence="10" key="1">
    <citation type="submission" date="2010-11" db="EMBL/GenBank/DDBJ databases">
        <title>The complete genome of Mahella australiensis DSM 15567.</title>
        <authorList>
            <consortium name="US DOE Joint Genome Institute (JGI-PGF)"/>
            <person name="Lucas S."/>
            <person name="Copeland A."/>
            <person name="Lapidus A."/>
            <person name="Bruce D."/>
            <person name="Goodwin L."/>
            <person name="Pitluck S."/>
            <person name="Kyrpides N."/>
            <person name="Mavromatis K."/>
            <person name="Pagani I."/>
            <person name="Ivanova N."/>
            <person name="Teshima H."/>
            <person name="Brettin T."/>
            <person name="Detter J.C."/>
            <person name="Han C."/>
            <person name="Tapia R."/>
            <person name="Land M."/>
            <person name="Hauser L."/>
            <person name="Markowitz V."/>
            <person name="Cheng J.-F."/>
            <person name="Hugenholtz P."/>
            <person name="Woyke T."/>
            <person name="Wu D."/>
            <person name="Spring S."/>
            <person name="Pukall R."/>
            <person name="Steenblock K."/>
            <person name="Schneider S."/>
            <person name="Klenk H.-P."/>
            <person name="Eisen J.A."/>
        </authorList>
    </citation>
    <scope>NUCLEOTIDE SEQUENCE [LARGE SCALE GENOMIC DNA]</scope>
    <source>
        <strain evidence="10">DSM 15567 / CIP 107919 / 50-1 BON</strain>
    </source>
</reference>
<dbReference type="Gene3D" id="1.10.3720.10">
    <property type="entry name" value="MetI-like"/>
    <property type="match status" value="1"/>
</dbReference>
<dbReference type="OrthoDB" id="9787837at2"/>
<dbReference type="GO" id="GO:0055085">
    <property type="term" value="P:transmembrane transport"/>
    <property type="evidence" value="ECO:0007669"/>
    <property type="project" value="InterPro"/>
</dbReference>
<dbReference type="PANTHER" id="PTHR43744">
    <property type="entry name" value="ABC TRANSPORTER PERMEASE PROTEIN MG189-RELATED-RELATED"/>
    <property type="match status" value="1"/>
</dbReference>
<accession>F4A253</accession>
<keyword evidence="6 7" id="KW-0472">Membrane</keyword>
<keyword evidence="5 7" id="KW-1133">Transmembrane helix</keyword>
<evidence type="ECO:0000256" key="1">
    <source>
        <dbReference type="ARBA" id="ARBA00004651"/>
    </source>
</evidence>
<keyword evidence="2 7" id="KW-0813">Transport</keyword>
<evidence type="ECO:0000256" key="5">
    <source>
        <dbReference type="ARBA" id="ARBA00022989"/>
    </source>
</evidence>
<dbReference type="AlphaFoldDB" id="F4A253"/>
<comment type="similarity">
    <text evidence="7">Belongs to the binding-protein-dependent transport system permease family.</text>
</comment>
<feature type="transmembrane region" description="Helical" evidence="7">
    <location>
        <begin position="150"/>
        <end position="170"/>
    </location>
</feature>
<evidence type="ECO:0000256" key="7">
    <source>
        <dbReference type="RuleBase" id="RU363032"/>
    </source>
</evidence>
<sequence>MIGSKKSSKYVFTITMIILSFIMLFPFVLMLSTSFKSMAEVYENPLSLLPDKIMFSNYKEAMGRGDWPRYFYNSSVITVAAVIISLLFNSTAGYAFARLNFKGRDILFALSLIGMMVPPQVSMVPIFIIMKHVPLAGGNNILGQGGIGWINSYMGIIAPYIAGAFGVFLFRQYYLNFPSSLDDAAKIDGLNRIQTFFRIYLPNSKPIIATLIALKTTSTWNDYTWPLIIIQKEELRTVQLALSLFRQETYTEWNLLMAATTLVILPVFIVFLLLQKYFVEGIVTSGLKA</sequence>
<evidence type="ECO:0000256" key="3">
    <source>
        <dbReference type="ARBA" id="ARBA00022475"/>
    </source>
</evidence>
<dbReference type="RefSeq" id="WP_013781620.1">
    <property type="nucleotide sequence ID" value="NC_015520.1"/>
</dbReference>